<reference evidence="2 3" key="1">
    <citation type="submission" date="2018-10" db="EMBL/GenBank/DDBJ databases">
        <authorList>
            <person name="Chen W.-M."/>
        </authorList>
    </citation>
    <scope>NUCLEOTIDE SEQUENCE [LARGE SCALE GENOMIC DNA]</scope>
    <source>
        <strain evidence="2 3">H-5</strain>
    </source>
</reference>
<sequence>MLVFRLVLVIALVAVTVSIGVYLLSGDRRYLRFSWQLVKFSAVLLLIGGVLFALGRIILY</sequence>
<keyword evidence="1" id="KW-0472">Membrane</keyword>
<feature type="transmembrane region" description="Helical" evidence="1">
    <location>
        <begin position="37"/>
        <end position="59"/>
    </location>
</feature>
<protein>
    <submittedName>
        <fullName evidence="2">Uncharacterized protein</fullName>
    </submittedName>
</protein>
<dbReference type="EMBL" id="RJVP01000008">
    <property type="protein sequence ID" value="ROH84129.1"/>
    <property type="molecule type" value="Genomic_DNA"/>
</dbReference>
<keyword evidence="1" id="KW-0812">Transmembrane</keyword>
<dbReference type="Proteomes" id="UP000275137">
    <property type="component" value="Unassembled WGS sequence"/>
</dbReference>
<dbReference type="RefSeq" id="WP_123238243.1">
    <property type="nucleotide sequence ID" value="NZ_RJVP01000008.1"/>
</dbReference>
<feature type="transmembrane region" description="Helical" evidence="1">
    <location>
        <begin position="6"/>
        <end position="25"/>
    </location>
</feature>
<gene>
    <name evidence="2" type="ORF">ED236_12105</name>
</gene>
<accession>A0A3N0UU85</accession>
<evidence type="ECO:0000313" key="2">
    <source>
        <dbReference type="EMBL" id="ROH84129.1"/>
    </source>
</evidence>
<dbReference type="AlphaFoldDB" id="A0A3N0UU85"/>
<organism evidence="2 3">
    <name type="scientific">Pseudomethylobacillus aquaticus</name>
    <dbReference type="NCBI Taxonomy" id="2676064"/>
    <lineage>
        <taxon>Bacteria</taxon>
        <taxon>Pseudomonadati</taxon>
        <taxon>Pseudomonadota</taxon>
        <taxon>Betaproteobacteria</taxon>
        <taxon>Nitrosomonadales</taxon>
        <taxon>Methylophilaceae</taxon>
        <taxon>Pseudomethylobacillus</taxon>
    </lineage>
</organism>
<keyword evidence="3" id="KW-1185">Reference proteome</keyword>
<comment type="caution">
    <text evidence="2">The sequence shown here is derived from an EMBL/GenBank/DDBJ whole genome shotgun (WGS) entry which is preliminary data.</text>
</comment>
<proteinExistence type="predicted"/>
<keyword evidence="1" id="KW-1133">Transmembrane helix</keyword>
<evidence type="ECO:0000256" key="1">
    <source>
        <dbReference type="SAM" id="Phobius"/>
    </source>
</evidence>
<evidence type="ECO:0000313" key="3">
    <source>
        <dbReference type="Proteomes" id="UP000275137"/>
    </source>
</evidence>
<name>A0A3N0UU85_9PROT</name>